<dbReference type="Proteomes" id="UP000830671">
    <property type="component" value="Chromosome 4"/>
</dbReference>
<evidence type="ECO:0000313" key="3">
    <source>
        <dbReference type="Proteomes" id="UP000830671"/>
    </source>
</evidence>
<keyword evidence="3" id="KW-1185">Reference proteome</keyword>
<name>A0A9Q8WHK4_9PEZI</name>
<dbReference type="RefSeq" id="XP_049145536.1">
    <property type="nucleotide sequence ID" value="XM_049288392.1"/>
</dbReference>
<dbReference type="GeneID" id="73343402"/>
<evidence type="ECO:0000313" key="2">
    <source>
        <dbReference type="EMBL" id="UQC83918.1"/>
    </source>
</evidence>
<dbReference type="EMBL" id="CP019476">
    <property type="protein sequence ID" value="UQC83918.1"/>
    <property type="molecule type" value="Genomic_DNA"/>
</dbReference>
<gene>
    <name evidence="2" type="ORF">CLUP02_09414</name>
</gene>
<reference evidence="2" key="1">
    <citation type="journal article" date="2021" name="Mol. Plant Microbe Interact.">
        <title>Complete Genome Sequence of the Plant-Pathogenic Fungus Colletotrichum lupini.</title>
        <authorList>
            <person name="Baroncelli R."/>
            <person name="Pensec F."/>
            <person name="Da Lio D."/>
            <person name="Boufleur T."/>
            <person name="Vicente I."/>
            <person name="Sarrocco S."/>
            <person name="Picot A."/>
            <person name="Baraldi E."/>
            <person name="Sukno S."/>
            <person name="Thon M."/>
            <person name="Le Floch G."/>
        </authorList>
    </citation>
    <scope>NUCLEOTIDE SEQUENCE</scope>
    <source>
        <strain evidence="2">IMI 504893</strain>
    </source>
</reference>
<feature type="region of interest" description="Disordered" evidence="1">
    <location>
        <begin position="1"/>
        <end position="30"/>
    </location>
</feature>
<organism evidence="2 3">
    <name type="scientific">Colletotrichum lupini</name>
    <dbReference type="NCBI Taxonomy" id="145971"/>
    <lineage>
        <taxon>Eukaryota</taxon>
        <taxon>Fungi</taxon>
        <taxon>Dikarya</taxon>
        <taxon>Ascomycota</taxon>
        <taxon>Pezizomycotina</taxon>
        <taxon>Sordariomycetes</taxon>
        <taxon>Hypocreomycetidae</taxon>
        <taxon>Glomerellales</taxon>
        <taxon>Glomerellaceae</taxon>
        <taxon>Colletotrichum</taxon>
        <taxon>Colletotrichum acutatum species complex</taxon>
    </lineage>
</organism>
<dbReference type="AlphaFoldDB" id="A0A9Q8WHK4"/>
<proteinExistence type="predicted"/>
<protein>
    <submittedName>
        <fullName evidence="2">Uncharacterized protein</fullName>
    </submittedName>
</protein>
<evidence type="ECO:0000256" key="1">
    <source>
        <dbReference type="SAM" id="MobiDB-lite"/>
    </source>
</evidence>
<accession>A0A9Q8WHK4</accession>
<sequence>MFYRRPHTVHPPDARRLSAPPPLDLGNPSARSRAAICHDPRMMNL</sequence>
<dbReference type="KEGG" id="clup:CLUP02_09414"/>